<dbReference type="GO" id="GO:0000150">
    <property type="term" value="F:DNA strand exchange activity"/>
    <property type="evidence" value="ECO:0007669"/>
    <property type="project" value="InterPro"/>
</dbReference>
<dbReference type="Pfam" id="PF00239">
    <property type="entry name" value="Resolvase"/>
    <property type="match status" value="1"/>
</dbReference>
<dbReference type="InterPro" id="IPR000551">
    <property type="entry name" value="MerR-type_HTH_dom"/>
</dbReference>
<evidence type="ECO:0000313" key="2">
    <source>
        <dbReference type="EMBL" id="AJA51398.1"/>
    </source>
</evidence>
<feature type="domain" description="Resolvase/invertase-type recombinase catalytic" evidence="1">
    <location>
        <begin position="55"/>
        <end position="84"/>
    </location>
</feature>
<gene>
    <name evidence="2" type="ORF">CLPA_c13110</name>
    <name evidence="3" type="ORF">CP6013_01843</name>
</gene>
<dbReference type="GO" id="GO:0006355">
    <property type="term" value="P:regulation of DNA-templated transcription"/>
    <property type="evidence" value="ECO:0007669"/>
    <property type="project" value="InterPro"/>
</dbReference>
<accession>A0A0H3J8L3</accession>
<dbReference type="InterPro" id="IPR036162">
    <property type="entry name" value="Resolvase-like_N_sf"/>
</dbReference>
<evidence type="ECO:0000313" key="4">
    <source>
        <dbReference type="Proteomes" id="UP000028042"/>
    </source>
</evidence>
<dbReference type="Gene3D" id="3.40.50.1390">
    <property type="entry name" value="Resolvase, N-terminal catalytic domain"/>
    <property type="match status" value="1"/>
</dbReference>
<sequence length="84" mass="10439">MYKNHKPKEFAELLNVSVLTLQRWDNAGFRIPTNRRYYTYEQYREFKWITSSEKRIVIYTRVSTSNQKDDLKNQVEFLKQYYCR</sequence>
<dbReference type="PROSITE" id="PS51736">
    <property type="entry name" value="RECOMBINASES_3"/>
    <property type="match status" value="1"/>
</dbReference>
<dbReference type="AlphaFoldDB" id="A0A0H3J8L3"/>
<dbReference type="KEGG" id="cpae:CPAST_c13110"/>
<dbReference type="Pfam" id="PF13411">
    <property type="entry name" value="MerR_1"/>
    <property type="match status" value="1"/>
</dbReference>
<dbReference type="Gene3D" id="1.10.1660.10">
    <property type="match status" value="1"/>
</dbReference>
<evidence type="ECO:0000259" key="1">
    <source>
        <dbReference type="PROSITE" id="PS51736"/>
    </source>
</evidence>
<name>A0A0H3J8L3_CLOPA</name>
<dbReference type="InterPro" id="IPR006119">
    <property type="entry name" value="Resolv_N"/>
</dbReference>
<dbReference type="Proteomes" id="UP000030905">
    <property type="component" value="Chromosome"/>
</dbReference>
<reference evidence="3" key="2">
    <citation type="submission" date="2015-10" db="EMBL/GenBank/DDBJ databases">
        <title>Improved Draft Genome Sequence of Clostridium pasteurianum Strain ATCC 6013 (DSM 525) Using a Hybrid Next-Generation Sequencing Approach.</title>
        <authorList>
            <person name="Pyne M.E."/>
            <person name="Utturkar S.M."/>
            <person name="Brown S.D."/>
            <person name="Moo-Young M."/>
            <person name="Chung D.A."/>
            <person name="Chou P.C."/>
        </authorList>
    </citation>
    <scope>NUCLEOTIDE SEQUENCE</scope>
    <source>
        <strain evidence="3">ATCC 6013</strain>
    </source>
</reference>
<dbReference type="GO" id="GO:0003677">
    <property type="term" value="F:DNA binding"/>
    <property type="evidence" value="ECO:0007669"/>
    <property type="project" value="InterPro"/>
</dbReference>
<dbReference type="SUPFAM" id="SSF46955">
    <property type="entry name" value="Putative DNA-binding domain"/>
    <property type="match status" value="1"/>
</dbReference>
<reference evidence="2 5" key="1">
    <citation type="journal article" date="2015" name="Genome Announc.">
        <title>Complete Genome Sequence of the Nitrogen-Fixing and Solvent-Producing Clostridium pasteurianum DSM 525.</title>
        <authorList>
            <person name="Poehlein A."/>
            <person name="Grosse-Honebrink A."/>
            <person name="Zhang Y."/>
            <person name="Minton N.P."/>
            <person name="Daniel R."/>
        </authorList>
    </citation>
    <scope>NUCLEOTIDE SEQUENCE [LARGE SCALE GENOMIC DNA]</scope>
    <source>
        <strain evidence="2">DSM 525</strain>
        <strain evidence="5">DSM 525 / ATCC 6013</strain>
    </source>
</reference>
<proteinExistence type="predicted"/>
<evidence type="ECO:0000313" key="5">
    <source>
        <dbReference type="Proteomes" id="UP000030905"/>
    </source>
</evidence>
<dbReference type="SUPFAM" id="SSF53041">
    <property type="entry name" value="Resolvase-like"/>
    <property type="match status" value="1"/>
</dbReference>
<dbReference type="PATRIC" id="fig|1262449.7.peg.1335"/>
<dbReference type="EMBL" id="JPGY02000001">
    <property type="protein sequence ID" value="KRU12595.1"/>
    <property type="molecule type" value="Genomic_DNA"/>
</dbReference>
<keyword evidence="5" id="KW-1185">Reference proteome</keyword>
<reference evidence="3 4" key="3">
    <citation type="journal article" name="Genome Announc.">
        <title>Improved Draft Genome Sequence of Clostridium pasteurianum Strain ATCC 6013 (DSM 525) Using a Hybrid Next-Generation Sequencing Approach.</title>
        <authorList>
            <person name="Pyne M.E."/>
            <person name="Utturkar S."/>
            <person name="Brown S.D."/>
            <person name="Moo-Young M."/>
            <person name="Chung D.A."/>
            <person name="Chou C.P."/>
        </authorList>
    </citation>
    <scope>NUCLEOTIDE SEQUENCE [LARGE SCALE GENOMIC DNA]</scope>
    <source>
        <strain evidence="3 4">ATCC 6013</strain>
    </source>
</reference>
<dbReference type="InterPro" id="IPR009061">
    <property type="entry name" value="DNA-bd_dom_put_sf"/>
</dbReference>
<dbReference type="KEGG" id="cpat:CLPA_c13110"/>
<dbReference type="Proteomes" id="UP000028042">
    <property type="component" value="Unassembled WGS sequence"/>
</dbReference>
<dbReference type="EMBL" id="CP009268">
    <property type="protein sequence ID" value="AJA51398.1"/>
    <property type="molecule type" value="Genomic_DNA"/>
</dbReference>
<organism evidence="2 5">
    <name type="scientific">Clostridium pasteurianum DSM 525 = ATCC 6013</name>
    <dbReference type="NCBI Taxonomy" id="1262449"/>
    <lineage>
        <taxon>Bacteria</taxon>
        <taxon>Bacillati</taxon>
        <taxon>Bacillota</taxon>
        <taxon>Clostridia</taxon>
        <taxon>Eubacteriales</taxon>
        <taxon>Clostridiaceae</taxon>
        <taxon>Clostridium</taxon>
    </lineage>
</organism>
<protein>
    <submittedName>
        <fullName evidence="2">MerR HTH family regulatory protein</fullName>
    </submittedName>
</protein>
<evidence type="ECO:0000313" key="3">
    <source>
        <dbReference type="EMBL" id="KRU12595.1"/>
    </source>
</evidence>
<dbReference type="eggNOG" id="COG2452">
    <property type="taxonomic scope" value="Bacteria"/>
</dbReference>